<evidence type="ECO:0008006" key="4">
    <source>
        <dbReference type="Google" id="ProtNLM"/>
    </source>
</evidence>
<gene>
    <name evidence="2" type="ORF">SOIL9_64460</name>
</gene>
<feature type="region of interest" description="Disordered" evidence="1">
    <location>
        <begin position="525"/>
        <end position="586"/>
    </location>
</feature>
<evidence type="ECO:0000313" key="3">
    <source>
        <dbReference type="Proteomes" id="UP000464178"/>
    </source>
</evidence>
<dbReference type="SUPFAM" id="SSF81606">
    <property type="entry name" value="PP2C-like"/>
    <property type="match status" value="1"/>
</dbReference>
<name>A0A6P2CQF9_9BACT</name>
<evidence type="ECO:0000256" key="1">
    <source>
        <dbReference type="SAM" id="MobiDB-lite"/>
    </source>
</evidence>
<proteinExistence type="predicted"/>
<sequence length="586" mass="63516">MDPISADPPPGCVVLLLSLSAEMTANVVTETGTLTAAAAERRLAAGVVEGLVSAVAAGHATGPIDVAVLGCRALEDGAFQLISLLPVGDPKPQFLPLAQLARMFALEHATTTDQPREWVTAPECEGEACAPPALARVYQMVSVWLTGRFASRAPVVVHCTTAGALNETYFRTARSLRLLATAHGTPRLLHYVFDPEPESEVVERLADVSAELPAKDGSTRRAVFVNSWDIRDPLSAIFSYAPRRDTIPWRRGRAGFRTTTTMWTQKLGNAPDQWEDAFALDESSSATAVSDGASAGIFCSIWAQQLSRRFLSDRPDARDPAALNRWVNDLRAEWRTAINYDNLNWSKQARVDQVGAAATLLGLELGPADAQGRRPWRACAVGDASLFWVRANRLLATFPVVAADQFGSAPLLVRSNPGFRTLALVAAGTCEPNDRFVLATDAVAARLFRSMVADYDLDWGRFEALDEVDWCAEMDALRKSNDMVNDDCTLIVLRVSEFTGATEVPDFGDVEEQEDLPFAETEPFAEDIEDAEPAHPVASSARSAEADFTADDIDDSMIEEPSDLLEPGPEELPPTDDSPKSTDPSK</sequence>
<dbReference type="EMBL" id="LR593886">
    <property type="protein sequence ID" value="VTR91268.1"/>
    <property type="molecule type" value="Genomic_DNA"/>
</dbReference>
<evidence type="ECO:0000313" key="2">
    <source>
        <dbReference type="EMBL" id="VTR91268.1"/>
    </source>
</evidence>
<feature type="compositionally biased region" description="Acidic residues" evidence="1">
    <location>
        <begin position="548"/>
        <end position="563"/>
    </location>
</feature>
<organism evidence="2 3">
    <name type="scientific">Gemmata massiliana</name>
    <dbReference type="NCBI Taxonomy" id="1210884"/>
    <lineage>
        <taxon>Bacteria</taxon>
        <taxon>Pseudomonadati</taxon>
        <taxon>Planctomycetota</taxon>
        <taxon>Planctomycetia</taxon>
        <taxon>Gemmatales</taxon>
        <taxon>Gemmataceae</taxon>
        <taxon>Gemmata</taxon>
    </lineage>
</organism>
<keyword evidence="3" id="KW-1185">Reference proteome</keyword>
<dbReference type="InterPro" id="IPR036457">
    <property type="entry name" value="PPM-type-like_dom_sf"/>
</dbReference>
<protein>
    <recommendedName>
        <fullName evidence="4">PPM-type phosphatase domain-containing protein</fullName>
    </recommendedName>
</protein>
<dbReference type="KEGG" id="gms:SOIL9_64460"/>
<accession>A0A6P2CQF9</accession>
<dbReference type="Proteomes" id="UP000464178">
    <property type="component" value="Chromosome"/>
</dbReference>
<dbReference type="RefSeq" id="WP_162666288.1">
    <property type="nucleotide sequence ID" value="NZ_LR593886.1"/>
</dbReference>
<dbReference type="AlphaFoldDB" id="A0A6P2CQF9"/>
<reference evidence="2 3" key="1">
    <citation type="submission" date="2019-05" db="EMBL/GenBank/DDBJ databases">
        <authorList>
            <consortium name="Science for Life Laboratories"/>
        </authorList>
    </citation>
    <scope>NUCLEOTIDE SEQUENCE [LARGE SCALE GENOMIC DNA]</scope>
    <source>
        <strain evidence="2">Soil9</strain>
    </source>
</reference>
<feature type="compositionally biased region" description="Basic and acidic residues" evidence="1">
    <location>
        <begin position="577"/>
        <end position="586"/>
    </location>
</feature>